<evidence type="ECO:0000313" key="1">
    <source>
        <dbReference type="EMBL" id="GME92636.1"/>
    </source>
</evidence>
<dbReference type="Proteomes" id="UP001165101">
    <property type="component" value="Unassembled WGS sequence"/>
</dbReference>
<sequence>MSEIDQKILPQGAASASDVDQEKNPLETVLSSMTENPIEASIPYSLDNPLHPYYWPSWKKWSITIIYCLLQVFVTLTSTTYLSVEYVYQDRFGTNSQVATMPQSFFIFGTAFGCAFAGPLSDIGGRKWIYVISMIFYILTNIGCALCLNMPMLVIFSFLTGVAGSCALSNVAGTIGDLFSYSDSASQPMSFFVASANIGPSIGSPIGEWIGDNVHMGAAWIYWINCIFAGAFAIGLSFVPETLPRIVIQETNYLATLEGSPKPFFIREFYYLIDTFTGKEKPYEIAAEDNSNAVVVKRSNYFTEIRFILVMAFKMFLTEPIILFLGLFNGFAYGLLFLYLDGVFDVFVVNNGLSYIAADLTYLNFVAGVIIVICIVPIQTWLFARSRKNNGGIPIPESRFLLSLVFVWGFPISLFWFAFTSNGKTNYWSCIVAGALLGVADPLLWLAMLNYIIDSYSESGLANSAIAAFTIPSFAIAGCLAHAGVAMFENMTTTWAVATLAFISLGVVVLVYVFYFFGAKIRAKSKLARIGMDIKGQ</sequence>
<keyword evidence="2" id="KW-1185">Reference proteome</keyword>
<protein>
    <submittedName>
        <fullName evidence="1">Unnamed protein product</fullName>
    </submittedName>
</protein>
<evidence type="ECO:0000313" key="2">
    <source>
        <dbReference type="Proteomes" id="UP001165101"/>
    </source>
</evidence>
<gene>
    <name evidence="1" type="ORF">Cboi01_000282500</name>
</gene>
<dbReference type="EMBL" id="BSXV01001379">
    <property type="protein sequence ID" value="GME92636.1"/>
    <property type="molecule type" value="Genomic_DNA"/>
</dbReference>
<organism evidence="1 2">
    <name type="scientific">Candida boidinii</name>
    <name type="common">Yeast</name>
    <dbReference type="NCBI Taxonomy" id="5477"/>
    <lineage>
        <taxon>Eukaryota</taxon>
        <taxon>Fungi</taxon>
        <taxon>Dikarya</taxon>
        <taxon>Ascomycota</taxon>
        <taxon>Saccharomycotina</taxon>
        <taxon>Pichiomycetes</taxon>
        <taxon>Pichiales</taxon>
        <taxon>Pichiaceae</taxon>
        <taxon>Ogataea</taxon>
        <taxon>Ogataea/Candida clade</taxon>
    </lineage>
</organism>
<proteinExistence type="predicted"/>
<accession>A0ACB5TPF6</accession>
<name>A0ACB5TPF6_CANBO</name>
<reference evidence="1" key="1">
    <citation type="submission" date="2023-04" db="EMBL/GenBank/DDBJ databases">
        <title>Candida boidinii NBRC 1967.</title>
        <authorList>
            <person name="Ichikawa N."/>
            <person name="Sato H."/>
            <person name="Tonouchi N."/>
        </authorList>
    </citation>
    <scope>NUCLEOTIDE SEQUENCE</scope>
    <source>
        <strain evidence="1">NBRC 1967</strain>
    </source>
</reference>
<comment type="caution">
    <text evidence="1">The sequence shown here is derived from an EMBL/GenBank/DDBJ whole genome shotgun (WGS) entry which is preliminary data.</text>
</comment>